<proteinExistence type="predicted"/>
<evidence type="ECO:0000313" key="2">
    <source>
        <dbReference type="EMBL" id="SFP83080.1"/>
    </source>
</evidence>
<dbReference type="InterPro" id="IPR036291">
    <property type="entry name" value="NAD(P)-bd_dom_sf"/>
</dbReference>
<evidence type="ECO:0000259" key="1">
    <source>
        <dbReference type="Pfam" id="PF01370"/>
    </source>
</evidence>
<accession>A0A1I5TJ57</accession>
<dbReference type="Proteomes" id="UP000199029">
    <property type="component" value="Unassembled WGS sequence"/>
</dbReference>
<dbReference type="InterPro" id="IPR001509">
    <property type="entry name" value="Epimerase_deHydtase"/>
</dbReference>
<dbReference type="Gene3D" id="3.40.50.720">
    <property type="entry name" value="NAD(P)-binding Rossmann-like Domain"/>
    <property type="match status" value="1"/>
</dbReference>
<organism evidence="2 3">
    <name type="scientific">Hymenobacter arizonensis</name>
    <name type="common">Siccationidurans arizonensis</name>
    <dbReference type="NCBI Taxonomy" id="1227077"/>
    <lineage>
        <taxon>Bacteria</taxon>
        <taxon>Pseudomonadati</taxon>
        <taxon>Bacteroidota</taxon>
        <taxon>Cytophagia</taxon>
        <taxon>Cytophagales</taxon>
        <taxon>Hymenobacteraceae</taxon>
        <taxon>Hymenobacter</taxon>
    </lineage>
</organism>
<name>A0A1I5TJ57_HYMAR</name>
<dbReference type="STRING" id="1227077.SAMN04515668_0496"/>
<protein>
    <submittedName>
        <fullName evidence="2">Nucleoside-diphosphate-sugar epimerase</fullName>
    </submittedName>
</protein>
<reference evidence="3" key="1">
    <citation type="submission" date="2016-10" db="EMBL/GenBank/DDBJ databases">
        <authorList>
            <person name="Varghese N."/>
            <person name="Submissions S."/>
        </authorList>
    </citation>
    <scope>NUCLEOTIDE SEQUENCE [LARGE SCALE GENOMIC DNA]</scope>
    <source>
        <strain evidence="3">OR362-8,ATCC BAA-1266,JCM 13504</strain>
    </source>
</reference>
<feature type="domain" description="NAD-dependent epimerase/dehydratase" evidence="1">
    <location>
        <begin position="6"/>
        <end position="214"/>
    </location>
</feature>
<keyword evidence="3" id="KW-1185">Reference proteome</keyword>
<dbReference type="InterPro" id="IPR050177">
    <property type="entry name" value="Lipid_A_modif_metabolic_enz"/>
</dbReference>
<dbReference type="PANTHER" id="PTHR43245">
    <property type="entry name" value="BIFUNCTIONAL POLYMYXIN RESISTANCE PROTEIN ARNA"/>
    <property type="match status" value="1"/>
</dbReference>
<dbReference type="PANTHER" id="PTHR43245:SF13">
    <property type="entry name" value="UDP-D-APIOSE_UDP-D-XYLOSE SYNTHASE 2"/>
    <property type="match status" value="1"/>
</dbReference>
<dbReference type="Pfam" id="PF01370">
    <property type="entry name" value="Epimerase"/>
    <property type="match status" value="1"/>
</dbReference>
<dbReference type="RefSeq" id="WP_177204563.1">
    <property type="nucleotide sequence ID" value="NZ_FOXS01000001.1"/>
</dbReference>
<dbReference type="SUPFAM" id="SSF51735">
    <property type="entry name" value="NAD(P)-binding Rossmann-fold domains"/>
    <property type="match status" value="1"/>
</dbReference>
<dbReference type="AlphaFoldDB" id="A0A1I5TJ57"/>
<sequence>MRLHTILGANGTITTQLLPVLQQHGENIRLVSRHPKPVAGTETRSADFLDAEQTRLAVDGSAIVYLLVGLEYSAKVWRRDWPVIMRNVIAACKATQAQLIFLDSLYTYGRVEGAITEATPTRPVSEKGRILVEIESLLLAERRSGGLPAIIAKASDFYGPGVVEKSWSGSLVFSRLKKKQTPQWLVNARVPRTYTFTPDIGRALYVLAQHPEAFNQTWILPVASPTLTGQEFSALAAQYMQGNEKVQVLPKWLFGVMGLFVPFMKEAHEVIYQDENGYVLDSTRFNQTFDFTPTPYEEGIRTTAEWFLKN</sequence>
<gene>
    <name evidence="2" type="ORF">SAMN04515668_0496</name>
</gene>
<evidence type="ECO:0000313" key="3">
    <source>
        <dbReference type="Proteomes" id="UP000199029"/>
    </source>
</evidence>
<dbReference type="EMBL" id="FOXS01000001">
    <property type="protein sequence ID" value="SFP83080.1"/>
    <property type="molecule type" value="Genomic_DNA"/>
</dbReference>